<keyword evidence="3" id="KW-1185">Reference proteome</keyword>
<dbReference type="AlphaFoldDB" id="A0AAV9WX46"/>
<comment type="caution">
    <text evidence="2">The sequence shown here is derived from an EMBL/GenBank/DDBJ whole genome shotgun (WGS) entry which is preliminary data.</text>
</comment>
<gene>
    <name evidence="2" type="primary">IML2_4</name>
    <name evidence="2" type="ORF">TWF694_004629</name>
</gene>
<feature type="transmembrane region" description="Helical" evidence="1">
    <location>
        <begin position="558"/>
        <end position="579"/>
    </location>
</feature>
<accession>A0AAV9WX46</accession>
<proteinExistence type="predicted"/>
<evidence type="ECO:0000256" key="1">
    <source>
        <dbReference type="SAM" id="Phobius"/>
    </source>
</evidence>
<sequence>MRAKPPGTTDTITQLIVPLMAGLREVATLSIVTLTTLILATSTILIFTSTILLSDTAVQPIPSRSTDLSIRLDYNWTVTNDIFLDKPGYRAFSYTPIIGNTYWRSNYPIVFPTFAEYSPGTSVAQTPNVSDTGPTVRGFLPFFSSEDRSRLQSYKGKAIVWDSRVVCQQPVITNFKTITKRFNIIAISGNIRRSVPLDIIEDSEPASTYFWCPISNYSVFNKLILCQLSNTDVCDDPASPSPTNKTECPPTNYAGGLKSIFSSDPSKRTPRNGGAYMILNRTSTSDLEGYLDANPEWAEVGTTNKLFYPGIITSLCYTSLDAVDRDVEISSSKLQAERNFASYNFTSGVYNFDAILPQLVPDNSNPEPEARGLFSMVPSEKGWATAGSDGIGSDGPWTPPVSRLDFQHVPFLIDALTLKYRQQVAASADATRDTTTTYQIYGNYTVMLDDDYIEEEITQSTTAYAMAGKSWMNDLFVAAKDHVNGNTAVAFQSLLTVIASNAYYDLVQKLDRSENVTVTTFHNVSSPGGPYGTRRGSNEFSNEQAGLFSDYIRGGFPVGYTIVAVVLAIQIIVAAAIFVKFALETTLTRVGDSWQALAQVNSEDLPALDLFMRLSRKTNSNRSAITKEVAAAGMKKTRVYMHNNNGVSKLKGETLSSSA</sequence>
<keyword evidence="1" id="KW-1133">Transmembrane helix</keyword>
<dbReference type="Proteomes" id="UP001365542">
    <property type="component" value="Unassembled WGS sequence"/>
</dbReference>
<name>A0AAV9WX46_9PEZI</name>
<evidence type="ECO:0000313" key="2">
    <source>
        <dbReference type="EMBL" id="KAK6527647.1"/>
    </source>
</evidence>
<dbReference type="EMBL" id="JAVHJO010000015">
    <property type="protein sequence ID" value="KAK6527647.1"/>
    <property type="molecule type" value="Genomic_DNA"/>
</dbReference>
<evidence type="ECO:0000313" key="3">
    <source>
        <dbReference type="Proteomes" id="UP001365542"/>
    </source>
</evidence>
<keyword evidence="1" id="KW-0472">Membrane</keyword>
<protein>
    <submittedName>
        <fullName evidence="2">Mitochondrial outer membrane protein iml2</fullName>
    </submittedName>
</protein>
<keyword evidence="1" id="KW-0812">Transmembrane</keyword>
<feature type="transmembrane region" description="Helical" evidence="1">
    <location>
        <begin position="26"/>
        <end position="53"/>
    </location>
</feature>
<organism evidence="2 3">
    <name type="scientific">Orbilia ellipsospora</name>
    <dbReference type="NCBI Taxonomy" id="2528407"/>
    <lineage>
        <taxon>Eukaryota</taxon>
        <taxon>Fungi</taxon>
        <taxon>Dikarya</taxon>
        <taxon>Ascomycota</taxon>
        <taxon>Pezizomycotina</taxon>
        <taxon>Orbiliomycetes</taxon>
        <taxon>Orbiliales</taxon>
        <taxon>Orbiliaceae</taxon>
        <taxon>Orbilia</taxon>
    </lineage>
</organism>
<reference evidence="2 3" key="1">
    <citation type="submission" date="2019-10" db="EMBL/GenBank/DDBJ databases">
        <authorList>
            <person name="Palmer J.M."/>
        </authorList>
    </citation>
    <scope>NUCLEOTIDE SEQUENCE [LARGE SCALE GENOMIC DNA]</scope>
    <source>
        <strain evidence="2 3">TWF694</strain>
    </source>
</reference>